<name>A0A919ADW6_9ACTN</name>
<dbReference type="AlphaFoldDB" id="A0A919ADW6"/>
<protein>
    <recommendedName>
        <fullName evidence="4">Resolvase/invertase-type recombinase catalytic domain-containing protein</fullName>
    </recommendedName>
</protein>
<evidence type="ECO:0008006" key="4">
    <source>
        <dbReference type="Google" id="ProtNLM"/>
    </source>
</evidence>
<accession>A0A919ADW6</accession>
<dbReference type="Proteomes" id="UP000608024">
    <property type="component" value="Unassembled WGS sequence"/>
</dbReference>
<gene>
    <name evidence="2" type="ORF">GCM10018785_72360</name>
</gene>
<dbReference type="RefSeq" id="WP_190140454.1">
    <property type="nucleotide sequence ID" value="NZ_BNBT01000226.1"/>
</dbReference>
<proteinExistence type="predicted"/>
<keyword evidence="3" id="KW-1185">Reference proteome</keyword>
<evidence type="ECO:0000313" key="2">
    <source>
        <dbReference type="EMBL" id="GHE97362.1"/>
    </source>
</evidence>
<feature type="compositionally biased region" description="Basic and acidic residues" evidence="1">
    <location>
        <begin position="1"/>
        <end position="10"/>
    </location>
</feature>
<organism evidence="2 3">
    <name type="scientific">Streptomyces longispororuber</name>
    <dbReference type="NCBI Taxonomy" id="68230"/>
    <lineage>
        <taxon>Bacteria</taxon>
        <taxon>Bacillati</taxon>
        <taxon>Actinomycetota</taxon>
        <taxon>Actinomycetes</taxon>
        <taxon>Kitasatosporales</taxon>
        <taxon>Streptomycetaceae</taxon>
        <taxon>Streptomyces</taxon>
    </lineage>
</organism>
<reference evidence="2" key="1">
    <citation type="journal article" date="2014" name="Int. J. Syst. Evol. Microbiol.">
        <title>Complete genome sequence of Corynebacterium casei LMG S-19264T (=DSM 44701T), isolated from a smear-ripened cheese.</title>
        <authorList>
            <consortium name="US DOE Joint Genome Institute (JGI-PGF)"/>
            <person name="Walter F."/>
            <person name="Albersmeier A."/>
            <person name="Kalinowski J."/>
            <person name="Ruckert C."/>
        </authorList>
    </citation>
    <scope>NUCLEOTIDE SEQUENCE</scope>
    <source>
        <strain evidence="2">JCM 4784</strain>
    </source>
</reference>
<sequence length="161" mass="17162">MVGNDGEHTQGRAAARRTQGDARRRQALADAAAGVAPERAEAPGRPAGIGRFRCVVYLCGAPRTDLAAPRKECVEYAEAFGWEIVEVVEDRAGLLPPGGRSGLARALARVAARDAGAVLTAWRSMVSPVVQEYDEVAREVEKAGGFLHVMDVARDGRRAAR</sequence>
<comment type="caution">
    <text evidence="2">The sequence shown here is derived from an EMBL/GenBank/DDBJ whole genome shotgun (WGS) entry which is preliminary data.</text>
</comment>
<reference evidence="2" key="2">
    <citation type="submission" date="2020-09" db="EMBL/GenBank/DDBJ databases">
        <authorList>
            <person name="Sun Q."/>
            <person name="Ohkuma M."/>
        </authorList>
    </citation>
    <scope>NUCLEOTIDE SEQUENCE</scope>
    <source>
        <strain evidence="2">JCM 4784</strain>
    </source>
</reference>
<evidence type="ECO:0000256" key="1">
    <source>
        <dbReference type="SAM" id="MobiDB-lite"/>
    </source>
</evidence>
<feature type="region of interest" description="Disordered" evidence="1">
    <location>
        <begin position="1"/>
        <end position="42"/>
    </location>
</feature>
<dbReference type="EMBL" id="BNBT01000226">
    <property type="protein sequence ID" value="GHE97362.1"/>
    <property type="molecule type" value="Genomic_DNA"/>
</dbReference>
<evidence type="ECO:0000313" key="3">
    <source>
        <dbReference type="Proteomes" id="UP000608024"/>
    </source>
</evidence>
<feature type="compositionally biased region" description="Low complexity" evidence="1">
    <location>
        <begin position="28"/>
        <end position="42"/>
    </location>
</feature>